<keyword evidence="1" id="KW-0812">Transmembrane</keyword>
<name>A0A3A4NNH8_ABYX5</name>
<evidence type="ECO:0000313" key="2">
    <source>
        <dbReference type="EMBL" id="RJP22138.1"/>
    </source>
</evidence>
<reference evidence="2 3" key="1">
    <citation type="journal article" date="2017" name="ISME J.">
        <title>Energy and carbon metabolisms in a deep terrestrial subsurface fluid microbial community.</title>
        <authorList>
            <person name="Momper L."/>
            <person name="Jungbluth S.P."/>
            <person name="Lee M.D."/>
            <person name="Amend J.P."/>
        </authorList>
    </citation>
    <scope>NUCLEOTIDE SEQUENCE [LARGE SCALE GENOMIC DNA]</scope>
    <source>
        <strain evidence="2">SURF_5</strain>
    </source>
</reference>
<sequence length="98" mass="10962">MRDVFAPRKSPFSRRNLTPWLILLLISAFLLGNLHLIFDHTSHKKETCPFCSFQSCSAAISPDHSDECPVAAVFYPVQTRDSVRSGFLPSEASRSPPL</sequence>
<comment type="caution">
    <text evidence="2">The sequence shown here is derived from an EMBL/GenBank/DDBJ whole genome shotgun (WGS) entry which is preliminary data.</text>
</comment>
<proteinExistence type="predicted"/>
<accession>A0A3A4NNH8</accession>
<evidence type="ECO:0000313" key="3">
    <source>
        <dbReference type="Proteomes" id="UP000265882"/>
    </source>
</evidence>
<organism evidence="2 3">
    <name type="scientific">Abyssobacteria bacterium (strain SURF_5)</name>
    <dbReference type="NCBI Taxonomy" id="2093360"/>
    <lineage>
        <taxon>Bacteria</taxon>
        <taxon>Pseudomonadati</taxon>
        <taxon>Candidatus Hydrogenedentota</taxon>
        <taxon>Candidatus Abyssobacteria</taxon>
    </lineage>
</organism>
<dbReference type="AlphaFoldDB" id="A0A3A4NNH8"/>
<evidence type="ECO:0000256" key="1">
    <source>
        <dbReference type="SAM" id="Phobius"/>
    </source>
</evidence>
<protein>
    <submittedName>
        <fullName evidence="2">Uncharacterized protein</fullName>
    </submittedName>
</protein>
<dbReference type="EMBL" id="QZKU01000061">
    <property type="protein sequence ID" value="RJP22138.1"/>
    <property type="molecule type" value="Genomic_DNA"/>
</dbReference>
<gene>
    <name evidence="2" type="ORF">C4520_08770</name>
</gene>
<feature type="transmembrane region" description="Helical" evidence="1">
    <location>
        <begin position="20"/>
        <end position="38"/>
    </location>
</feature>
<keyword evidence="1" id="KW-1133">Transmembrane helix</keyword>
<dbReference type="Proteomes" id="UP000265882">
    <property type="component" value="Unassembled WGS sequence"/>
</dbReference>
<keyword evidence="1" id="KW-0472">Membrane</keyword>